<dbReference type="STRING" id="91360.SAMN05660330_04037"/>
<protein>
    <submittedName>
        <fullName evidence="1">Uncharacterized protein</fullName>
    </submittedName>
</protein>
<gene>
    <name evidence="1" type="ORF">SAMN05660330_04037</name>
</gene>
<name>A0A1H0VFB2_9BACT</name>
<dbReference type="AlphaFoldDB" id="A0A1H0VFB2"/>
<accession>A0A1H0VFB2</accession>
<dbReference type="EMBL" id="FNJI01000048">
    <property type="protein sequence ID" value="SDP77130.1"/>
    <property type="molecule type" value="Genomic_DNA"/>
</dbReference>
<dbReference type="OrthoDB" id="5427127at2"/>
<dbReference type="RefSeq" id="WP_092225922.1">
    <property type="nucleotide sequence ID" value="NZ_FNJI01000048.1"/>
</dbReference>
<reference evidence="1 2" key="1">
    <citation type="submission" date="2016-10" db="EMBL/GenBank/DDBJ databases">
        <authorList>
            <person name="de Groot N.N."/>
        </authorList>
    </citation>
    <scope>NUCLEOTIDE SEQUENCE [LARGE SCALE GENOMIC DNA]</scope>
    <source>
        <strain evidence="1 2">DSM 12130</strain>
    </source>
</reference>
<evidence type="ECO:0000313" key="2">
    <source>
        <dbReference type="Proteomes" id="UP000199073"/>
    </source>
</evidence>
<keyword evidence="2" id="KW-1185">Reference proteome</keyword>
<sequence>MARRESTEQNLLVLQDNLSDSTLGVFYRTPTTKERQQYLNKRTVRESKKFKDNSIANRVLFGKKIMTGLRDNDFERTVGDGEYQPISTDKKSPDYYEDWKDWMEEHCSDVLMILGYRVFEASCYPGRSEEDLEEDKEEDLEK</sequence>
<proteinExistence type="predicted"/>
<evidence type="ECO:0000313" key="1">
    <source>
        <dbReference type="EMBL" id="SDP77130.1"/>
    </source>
</evidence>
<dbReference type="Proteomes" id="UP000199073">
    <property type="component" value="Unassembled WGS sequence"/>
</dbReference>
<organism evidence="1 2">
    <name type="scientific">Desulforhopalus singaporensis</name>
    <dbReference type="NCBI Taxonomy" id="91360"/>
    <lineage>
        <taxon>Bacteria</taxon>
        <taxon>Pseudomonadati</taxon>
        <taxon>Thermodesulfobacteriota</taxon>
        <taxon>Desulfobulbia</taxon>
        <taxon>Desulfobulbales</taxon>
        <taxon>Desulfocapsaceae</taxon>
        <taxon>Desulforhopalus</taxon>
    </lineage>
</organism>